<dbReference type="InterPro" id="IPR014849">
    <property type="entry name" value="EKC/KEOPS_Gon7"/>
</dbReference>
<evidence type="ECO:0000256" key="2">
    <source>
        <dbReference type="ARBA" id="ARBA00004574"/>
    </source>
</evidence>
<evidence type="ECO:0000313" key="16">
    <source>
        <dbReference type="Proteomes" id="UP001308179"/>
    </source>
</evidence>
<feature type="region of interest" description="Disordered" evidence="14">
    <location>
        <begin position="124"/>
        <end position="150"/>
    </location>
</feature>
<evidence type="ECO:0000256" key="7">
    <source>
        <dbReference type="ARBA" id="ARBA00022694"/>
    </source>
</evidence>
<evidence type="ECO:0000313" key="15">
    <source>
        <dbReference type="EMBL" id="KAK5145673.1"/>
    </source>
</evidence>
<comment type="similarity">
    <text evidence="3">Belongs to the GON7 family.</text>
</comment>
<dbReference type="Pfam" id="PF08738">
    <property type="entry name" value="Gon7"/>
    <property type="match status" value="1"/>
</dbReference>
<keyword evidence="9" id="KW-0805">Transcription regulation</keyword>
<evidence type="ECO:0000256" key="4">
    <source>
        <dbReference type="ARBA" id="ARBA00011534"/>
    </source>
</evidence>
<dbReference type="Proteomes" id="UP001308179">
    <property type="component" value="Unassembled WGS sequence"/>
</dbReference>
<evidence type="ECO:0000256" key="14">
    <source>
        <dbReference type="SAM" id="MobiDB-lite"/>
    </source>
</evidence>
<keyword evidence="11" id="KW-0804">Transcription</keyword>
<keyword evidence="16" id="KW-1185">Reference proteome</keyword>
<reference evidence="15 16" key="1">
    <citation type="submission" date="2023-08" db="EMBL/GenBank/DDBJ databases">
        <title>Black Yeasts Isolated from many extreme environments.</title>
        <authorList>
            <person name="Coleine C."/>
            <person name="Stajich J.E."/>
            <person name="Selbmann L."/>
        </authorList>
    </citation>
    <scope>NUCLEOTIDE SEQUENCE [LARGE SCALE GENOMIC DNA]</scope>
    <source>
        <strain evidence="15 16">CCFEE 5386</strain>
    </source>
</reference>
<sequence>MRVDVRSSRAGGALLASTGFGKPALPCAELANAEFQSSPGQHRNHQRTILSSATMPDQALTADYASPTSTQTFTASLLALPSDPKAQSVPEKTAYLSSLRAGATQMQAEINAALTQRMEDDKAVAATGKSGVHDEKAEEMYGEEDAEEDG</sequence>
<comment type="caution">
    <text evidence="15">The sequence shown here is derived from an EMBL/GenBank/DDBJ whole genome shotgun (WGS) entry which is preliminary data.</text>
</comment>
<feature type="compositionally biased region" description="Acidic residues" evidence="14">
    <location>
        <begin position="140"/>
        <end position="150"/>
    </location>
</feature>
<gene>
    <name evidence="15" type="ORF">LTR32_002620</name>
</gene>
<evidence type="ECO:0000256" key="13">
    <source>
        <dbReference type="ARBA" id="ARBA00025393"/>
    </source>
</evidence>
<evidence type="ECO:0000256" key="12">
    <source>
        <dbReference type="ARBA" id="ARBA00023242"/>
    </source>
</evidence>
<comment type="subunit">
    <text evidence="4">Component of the EKC/KEOPS complex composed of at least BUD32, CGI121, GON7, KAE1 and PCC1; the whole complex dimerizes.</text>
</comment>
<evidence type="ECO:0000256" key="8">
    <source>
        <dbReference type="ARBA" id="ARBA00022895"/>
    </source>
</evidence>
<evidence type="ECO:0000256" key="10">
    <source>
        <dbReference type="ARBA" id="ARBA00023159"/>
    </source>
</evidence>
<evidence type="ECO:0000256" key="11">
    <source>
        <dbReference type="ARBA" id="ARBA00023163"/>
    </source>
</evidence>
<proteinExistence type="inferred from homology"/>
<comment type="function">
    <text evidence="13">Component of the EKC/KEOPS complex that is required for the formation of a threonylcarbamoyl group on adenosine at position 37 (t(6)A37) in tRNAs that read codons beginning with adenine. The complex is probably involved in the transfer of the threonylcarbamoyl moiety of threonylcarbamoyl-AMP (TC-AMP) to the N6 group of A37. GON7 likely plays a supporting role to the catalytic subunit KAE1 in the complex. The EKC/KEOPS complex also promotes both telomere uncapping and telomere elongation. The complex is required for efficient recruitment of transcriptional coactivators.</text>
</comment>
<keyword evidence="10" id="KW-0010">Activator</keyword>
<organism evidence="15 16">
    <name type="scientific">Rachicladosporium monterosium</name>
    <dbReference type="NCBI Taxonomy" id="1507873"/>
    <lineage>
        <taxon>Eukaryota</taxon>
        <taxon>Fungi</taxon>
        <taxon>Dikarya</taxon>
        <taxon>Ascomycota</taxon>
        <taxon>Pezizomycotina</taxon>
        <taxon>Dothideomycetes</taxon>
        <taxon>Dothideomycetidae</taxon>
        <taxon>Cladosporiales</taxon>
        <taxon>Cladosporiaceae</taxon>
        <taxon>Rachicladosporium</taxon>
    </lineage>
</organism>
<comment type="subcellular location">
    <subcellularLocation>
        <location evidence="2">Chromosome</location>
        <location evidence="2">Telomere</location>
    </subcellularLocation>
    <subcellularLocation>
        <location evidence="1">Nucleus</location>
    </subcellularLocation>
</comment>
<evidence type="ECO:0000256" key="6">
    <source>
        <dbReference type="ARBA" id="ARBA00022454"/>
    </source>
</evidence>
<keyword evidence="12" id="KW-0539">Nucleus</keyword>
<evidence type="ECO:0000256" key="5">
    <source>
        <dbReference type="ARBA" id="ARBA00019746"/>
    </source>
</evidence>
<evidence type="ECO:0000256" key="9">
    <source>
        <dbReference type="ARBA" id="ARBA00023015"/>
    </source>
</evidence>
<protein>
    <recommendedName>
        <fullName evidence="5">EKC/KEOPS complex subunit GON7</fullName>
    </recommendedName>
</protein>
<accession>A0ABR0L9T8</accession>
<keyword evidence="8" id="KW-0779">Telomere</keyword>
<name>A0ABR0L9T8_9PEZI</name>
<evidence type="ECO:0000256" key="3">
    <source>
        <dbReference type="ARBA" id="ARBA00008529"/>
    </source>
</evidence>
<evidence type="ECO:0000256" key="1">
    <source>
        <dbReference type="ARBA" id="ARBA00004123"/>
    </source>
</evidence>
<keyword evidence="7" id="KW-0819">tRNA processing</keyword>
<dbReference type="EMBL" id="JAVRRR010000134">
    <property type="protein sequence ID" value="KAK5145673.1"/>
    <property type="molecule type" value="Genomic_DNA"/>
</dbReference>
<keyword evidence="6" id="KW-0158">Chromosome</keyword>